<evidence type="ECO:0000313" key="1">
    <source>
        <dbReference type="EMBL" id="CBK23292.2"/>
    </source>
</evidence>
<evidence type="ECO:0000313" key="2">
    <source>
        <dbReference type="Proteomes" id="UP000008312"/>
    </source>
</evidence>
<name>D8M5F3_BLAHO</name>
<protein>
    <submittedName>
        <fullName evidence="1">Uncharacterized protein</fullName>
    </submittedName>
</protein>
<dbReference type="GeneID" id="24920298"/>
<dbReference type="InParanoid" id="D8M5F3"/>
<reference evidence="1" key="1">
    <citation type="submission" date="2010-02" db="EMBL/GenBank/DDBJ databases">
        <title>Sequencing and annotation of the Blastocystis hominis genome.</title>
        <authorList>
            <person name="Wincker P."/>
        </authorList>
    </citation>
    <scope>NUCLEOTIDE SEQUENCE</scope>
    <source>
        <strain evidence="1">Singapore isolate B</strain>
    </source>
</reference>
<sequence length="149" mass="16536">MSTHASHGVHEVHHPVIVRLRVQVVEDIATLDPSSFNCLYATSSLSVKSGRTSLSVLIHCVLMPALLATSDLSHEEADLVERVRYLVAQLIDEERLTRLGRSNDECELIEECVLTIEFPVELHNAHALLVLSKVLQLLVNGLLWLDIVG</sequence>
<organism evidence="1">
    <name type="scientific">Blastocystis hominis</name>
    <dbReference type="NCBI Taxonomy" id="12968"/>
    <lineage>
        <taxon>Eukaryota</taxon>
        <taxon>Sar</taxon>
        <taxon>Stramenopiles</taxon>
        <taxon>Bigyra</taxon>
        <taxon>Opalozoa</taxon>
        <taxon>Opalinata</taxon>
        <taxon>Blastocystidae</taxon>
        <taxon>Blastocystis</taxon>
    </lineage>
</organism>
<dbReference type="Proteomes" id="UP000008312">
    <property type="component" value="Unassembled WGS sequence"/>
</dbReference>
<proteinExistence type="predicted"/>
<dbReference type="EMBL" id="FN668659">
    <property type="protein sequence ID" value="CBK23292.2"/>
    <property type="molecule type" value="Genomic_DNA"/>
</dbReference>
<keyword evidence="2" id="KW-1185">Reference proteome</keyword>
<dbReference type="AlphaFoldDB" id="D8M5F3"/>
<dbReference type="RefSeq" id="XP_012897340.1">
    <property type="nucleotide sequence ID" value="XM_013041886.1"/>
</dbReference>
<gene>
    <name evidence="1" type="ORF">GSBLH_T00003187001</name>
</gene>
<accession>D8M5F3</accession>